<dbReference type="InterPro" id="IPR036761">
    <property type="entry name" value="TTHA0802/YceI-like_sf"/>
</dbReference>
<evidence type="ECO:0000313" key="4">
    <source>
        <dbReference type="Proteomes" id="UP000077143"/>
    </source>
</evidence>
<dbReference type="Gene3D" id="2.40.128.110">
    <property type="entry name" value="Lipid/polyisoprenoid-binding, YceI-like"/>
    <property type="match status" value="1"/>
</dbReference>
<evidence type="ECO:0000256" key="1">
    <source>
        <dbReference type="ARBA" id="ARBA00008812"/>
    </source>
</evidence>
<dbReference type="SMART" id="SM00867">
    <property type="entry name" value="YceI"/>
    <property type="match status" value="1"/>
</dbReference>
<keyword evidence="4" id="KW-1185">Reference proteome</keyword>
<comment type="similarity">
    <text evidence="1">Belongs to the UPF0312 family.</text>
</comment>
<dbReference type="EMBL" id="CP015596">
    <property type="protein sequence ID" value="ANE81641.1"/>
    <property type="molecule type" value="Genomic_DNA"/>
</dbReference>
<feature type="domain" description="Lipid/polyisoprenoid-binding YceI-like" evidence="2">
    <location>
        <begin position="9"/>
        <end position="167"/>
    </location>
</feature>
<dbReference type="PANTHER" id="PTHR34406">
    <property type="entry name" value="PROTEIN YCEI"/>
    <property type="match status" value="1"/>
</dbReference>
<evidence type="ECO:0000259" key="2">
    <source>
        <dbReference type="SMART" id="SM00867"/>
    </source>
</evidence>
<dbReference type="Proteomes" id="UP000077143">
    <property type="component" value="Chromosome"/>
</dbReference>
<proteinExistence type="inferred from homology"/>
<evidence type="ECO:0000313" key="3">
    <source>
        <dbReference type="EMBL" id="ANE81641.1"/>
    </source>
</evidence>
<dbReference type="STRING" id="1682113.A7U43_22240"/>
<reference evidence="3 4" key="1">
    <citation type="submission" date="2016-05" db="EMBL/GenBank/DDBJ databases">
        <title>Complete genome sequence of a phthalic acid esters degrading Mycobacterium sp. YC-RL4.</title>
        <authorList>
            <person name="Ren L."/>
            <person name="Fan S."/>
            <person name="Ruth N."/>
            <person name="Jia Y."/>
            <person name="Wang J."/>
            <person name="Qiao C."/>
        </authorList>
    </citation>
    <scope>NUCLEOTIDE SEQUENCE [LARGE SCALE GENOMIC DNA]</scope>
    <source>
        <strain evidence="3 4">YC-RL4</strain>
    </source>
</reference>
<name>A0A172URC5_9MYCO</name>
<protein>
    <recommendedName>
        <fullName evidence="2">Lipid/polyisoprenoid-binding YceI-like domain-containing protein</fullName>
    </recommendedName>
</protein>
<dbReference type="Pfam" id="PF04264">
    <property type="entry name" value="YceI"/>
    <property type="match status" value="1"/>
</dbReference>
<sequence length="170" mass="18428">MDPQDWIGNWRLDTTRTELAFHSPTFWGFAHVKGIFTDVEGSAEAVADGNVTGRLSISAASVNTGIGRRDKHLRSADFFDVERFPLIEVSVESAEVTGTSWVTLSILVTVKGQEQEYDLPVHVRDAAGGEVQLQTTTTLNRQAFGVDGNLLGMMGDAVTIEAAAVFVKQS</sequence>
<dbReference type="RefSeq" id="WP_067999457.1">
    <property type="nucleotide sequence ID" value="NZ_CP015596.1"/>
</dbReference>
<dbReference type="AlphaFoldDB" id="A0A172URC5"/>
<dbReference type="OrthoDB" id="9811006at2"/>
<dbReference type="KEGG" id="madi:A7U43_22240"/>
<gene>
    <name evidence="3" type="ORF">A7U43_22240</name>
</gene>
<accession>A0A172URC5</accession>
<dbReference type="SUPFAM" id="SSF101874">
    <property type="entry name" value="YceI-like"/>
    <property type="match status" value="1"/>
</dbReference>
<dbReference type="PANTHER" id="PTHR34406:SF1">
    <property type="entry name" value="PROTEIN YCEI"/>
    <property type="match status" value="1"/>
</dbReference>
<dbReference type="InterPro" id="IPR007372">
    <property type="entry name" value="Lipid/polyisoprenoid-bd_YceI"/>
</dbReference>
<organism evidence="3 4">
    <name type="scientific">Mycobacterium adipatum</name>
    <dbReference type="NCBI Taxonomy" id="1682113"/>
    <lineage>
        <taxon>Bacteria</taxon>
        <taxon>Bacillati</taxon>
        <taxon>Actinomycetota</taxon>
        <taxon>Actinomycetes</taxon>
        <taxon>Mycobacteriales</taxon>
        <taxon>Mycobacteriaceae</taxon>
        <taxon>Mycobacterium</taxon>
    </lineage>
</organism>